<keyword evidence="2" id="KW-0489">Methyltransferase</keyword>
<organism evidence="2 3">
    <name type="scientific">Kaistella treverensis</name>
    <dbReference type="NCBI Taxonomy" id="631455"/>
    <lineage>
        <taxon>Bacteria</taxon>
        <taxon>Pseudomonadati</taxon>
        <taxon>Bacteroidota</taxon>
        <taxon>Flavobacteriia</taxon>
        <taxon>Flavobacteriales</taxon>
        <taxon>Weeksellaceae</taxon>
        <taxon>Chryseobacterium group</taxon>
        <taxon>Kaistella</taxon>
    </lineage>
</organism>
<dbReference type="RefSeq" id="WP_089817856.1">
    <property type="nucleotide sequence ID" value="NZ_FORQ01000001.1"/>
</dbReference>
<dbReference type="GO" id="GO:0032259">
    <property type="term" value="P:methylation"/>
    <property type="evidence" value="ECO:0007669"/>
    <property type="project" value="UniProtKB-KW"/>
</dbReference>
<evidence type="ECO:0000259" key="1">
    <source>
        <dbReference type="Pfam" id="PF13649"/>
    </source>
</evidence>
<dbReference type="InterPro" id="IPR041698">
    <property type="entry name" value="Methyltransf_25"/>
</dbReference>
<proteinExistence type="predicted"/>
<dbReference type="EMBL" id="FORQ01000001">
    <property type="protein sequence ID" value="SFI60086.1"/>
    <property type="molecule type" value="Genomic_DNA"/>
</dbReference>
<sequence>MALNTTYRRTDLEESMDDFSMDNESLVIALDDIARINQLLGGNSVTLEGVKKLIEDFPKDQTITIMDFGCGGGDMLRMLAKFGQENGLKFNLIGIDANEATIRHAEKCSAEFENISYLAEDIFEYDFSKYKIDIALITLTLHHFKDEGILKIVNVILNLVTKGIVVNDLHRSRLAYRLFQMIIFIFRLKKMTADDGLISILRGFKREDLEKYSRNLQLKKYSIKWKWAFRYQWIIEKI</sequence>
<evidence type="ECO:0000313" key="2">
    <source>
        <dbReference type="EMBL" id="SFI60086.1"/>
    </source>
</evidence>
<reference evidence="3" key="1">
    <citation type="submission" date="2016-10" db="EMBL/GenBank/DDBJ databases">
        <authorList>
            <person name="Varghese N."/>
            <person name="Submissions S."/>
        </authorList>
    </citation>
    <scope>NUCLEOTIDE SEQUENCE [LARGE SCALE GENOMIC DNA]</scope>
    <source>
        <strain evidence="3">DSM 22251</strain>
    </source>
</reference>
<dbReference type="Pfam" id="PF13649">
    <property type="entry name" value="Methyltransf_25"/>
    <property type="match status" value="1"/>
</dbReference>
<name>A0A1I3JIW3_9FLAO</name>
<gene>
    <name evidence="2" type="ORF">SAMN05421638_0197</name>
</gene>
<accession>A0A1I3JIW3</accession>
<protein>
    <submittedName>
        <fullName evidence="2">Methyltransferase domain-containing protein</fullName>
    </submittedName>
</protein>
<keyword evidence="3" id="KW-1185">Reference proteome</keyword>
<feature type="domain" description="Methyltransferase" evidence="1">
    <location>
        <begin position="65"/>
        <end position="162"/>
    </location>
</feature>
<dbReference type="SUPFAM" id="SSF53335">
    <property type="entry name" value="S-adenosyl-L-methionine-dependent methyltransferases"/>
    <property type="match status" value="1"/>
</dbReference>
<evidence type="ECO:0000313" key="3">
    <source>
        <dbReference type="Proteomes" id="UP000242560"/>
    </source>
</evidence>
<dbReference type="CDD" id="cd02440">
    <property type="entry name" value="AdoMet_MTases"/>
    <property type="match status" value="1"/>
</dbReference>
<dbReference type="Gene3D" id="3.40.50.150">
    <property type="entry name" value="Vaccinia Virus protein VP39"/>
    <property type="match status" value="1"/>
</dbReference>
<dbReference type="InterPro" id="IPR029063">
    <property type="entry name" value="SAM-dependent_MTases_sf"/>
</dbReference>
<dbReference type="AlphaFoldDB" id="A0A1I3JIW3"/>
<dbReference type="GO" id="GO:0008168">
    <property type="term" value="F:methyltransferase activity"/>
    <property type="evidence" value="ECO:0007669"/>
    <property type="project" value="UniProtKB-KW"/>
</dbReference>
<dbReference type="Proteomes" id="UP000242560">
    <property type="component" value="Unassembled WGS sequence"/>
</dbReference>
<keyword evidence="2" id="KW-0808">Transferase</keyword>